<gene>
    <name evidence="2" type="ORF">HNR70_001533</name>
</gene>
<evidence type="ECO:0000313" key="3">
    <source>
        <dbReference type="Proteomes" id="UP000588158"/>
    </source>
</evidence>
<proteinExistence type="predicted"/>
<reference evidence="2 3" key="1">
    <citation type="submission" date="2020-08" db="EMBL/GenBank/DDBJ databases">
        <title>Sequencing the genomes of 1000 actinobacteria strains.</title>
        <authorList>
            <person name="Klenk H.-P."/>
        </authorList>
    </citation>
    <scope>NUCLEOTIDE SEQUENCE [LARGE SCALE GENOMIC DNA]</scope>
    <source>
        <strain evidence="2 3">DSM 28796</strain>
    </source>
</reference>
<dbReference type="Proteomes" id="UP000588158">
    <property type="component" value="Unassembled WGS sequence"/>
</dbReference>
<sequence length="207" mass="21392">MEHRSTAGPRRCALLAPVLLLLAALLLAGCGSASADGSVPPGTVLDLGESAVVAAPDPSAASTTTPVLVELAVTGVRERPRTDIAALEIAAQEPDLVPYFVTVDLAGVDPSSARLAGTPLLGDVHALARGGEPSRDYLANVDVEPGPDGGFWPCDSTVPEDFDEGSTVQVCVFFLAPSGTEITEVHYMAAGTDYADRPVVWKLDTAR</sequence>
<dbReference type="AlphaFoldDB" id="A0A841AEM5"/>
<protein>
    <recommendedName>
        <fullName evidence="4">Lipoprotein LpqN</fullName>
    </recommendedName>
</protein>
<dbReference type="PROSITE" id="PS51257">
    <property type="entry name" value="PROKAR_LIPOPROTEIN"/>
    <property type="match status" value="1"/>
</dbReference>
<evidence type="ECO:0000256" key="1">
    <source>
        <dbReference type="SAM" id="SignalP"/>
    </source>
</evidence>
<dbReference type="EMBL" id="JACHLZ010000001">
    <property type="protein sequence ID" value="MBB5831720.1"/>
    <property type="molecule type" value="Genomic_DNA"/>
</dbReference>
<organism evidence="2 3">
    <name type="scientific">Brachybacterium aquaticum</name>
    <dbReference type="NCBI Taxonomy" id="1432564"/>
    <lineage>
        <taxon>Bacteria</taxon>
        <taxon>Bacillati</taxon>
        <taxon>Actinomycetota</taxon>
        <taxon>Actinomycetes</taxon>
        <taxon>Micrococcales</taxon>
        <taxon>Dermabacteraceae</taxon>
        <taxon>Brachybacterium</taxon>
    </lineage>
</organism>
<keyword evidence="3" id="KW-1185">Reference proteome</keyword>
<feature type="chain" id="PRO_5032847174" description="Lipoprotein LpqN" evidence="1">
    <location>
        <begin position="36"/>
        <end position="207"/>
    </location>
</feature>
<accession>A0A841AEM5</accession>
<keyword evidence="1" id="KW-0732">Signal</keyword>
<name>A0A841AEM5_9MICO</name>
<evidence type="ECO:0000313" key="2">
    <source>
        <dbReference type="EMBL" id="MBB5831720.1"/>
    </source>
</evidence>
<dbReference type="RefSeq" id="WP_184325138.1">
    <property type="nucleotide sequence ID" value="NZ_JACHLZ010000001.1"/>
</dbReference>
<feature type="signal peptide" evidence="1">
    <location>
        <begin position="1"/>
        <end position="35"/>
    </location>
</feature>
<evidence type="ECO:0008006" key="4">
    <source>
        <dbReference type="Google" id="ProtNLM"/>
    </source>
</evidence>
<comment type="caution">
    <text evidence="2">The sequence shown here is derived from an EMBL/GenBank/DDBJ whole genome shotgun (WGS) entry which is preliminary data.</text>
</comment>